<evidence type="ECO:0000313" key="8">
    <source>
        <dbReference type="Ensembl" id="ENSLLEP00000015593.1"/>
    </source>
</evidence>
<evidence type="ECO:0000259" key="7">
    <source>
        <dbReference type="PROSITE" id="PS50259"/>
    </source>
</evidence>
<evidence type="ECO:0000313" key="9">
    <source>
        <dbReference type="Proteomes" id="UP000694569"/>
    </source>
</evidence>
<evidence type="ECO:0000256" key="5">
    <source>
        <dbReference type="SAM" id="MobiDB-lite"/>
    </source>
</evidence>
<comment type="subcellular location">
    <subcellularLocation>
        <location evidence="1">Membrane</location>
        <topology evidence="1">Multi-pass membrane protein</topology>
    </subcellularLocation>
</comment>
<organism evidence="8 9">
    <name type="scientific">Leptobrachium leishanense</name>
    <name type="common">Leishan spiny toad</name>
    <dbReference type="NCBI Taxonomy" id="445787"/>
    <lineage>
        <taxon>Eukaryota</taxon>
        <taxon>Metazoa</taxon>
        <taxon>Chordata</taxon>
        <taxon>Craniata</taxon>
        <taxon>Vertebrata</taxon>
        <taxon>Euteleostomi</taxon>
        <taxon>Amphibia</taxon>
        <taxon>Batrachia</taxon>
        <taxon>Anura</taxon>
        <taxon>Pelobatoidea</taxon>
        <taxon>Megophryidae</taxon>
        <taxon>Leptobrachium</taxon>
    </lineage>
</organism>
<keyword evidence="2 6" id="KW-0812">Transmembrane</keyword>
<evidence type="ECO:0000256" key="4">
    <source>
        <dbReference type="ARBA" id="ARBA00023136"/>
    </source>
</evidence>
<dbReference type="GO" id="GO:0004930">
    <property type="term" value="F:G protein-coupled receptor activity"/>
    <property type="evidence" value="ECO:0007669"/>
    <property type="project" value="InterPro"/>
</dbReference>
<dbReference type="PROSITE" id="PS50259">
    <property type="entry name" value="G_PROTEIN_RECEP_F3_4"/>
    <property type="match status" value="1"/>
</dbReference>
<dbReference type="InterPro" id="IPR000068">
    <property type="entry name" value="GPCR_3_Ca_sens_rcpt-rel"/>
</dbReference>
<evidence type="ECO:0000256" key="6">
    <source>
        <dbReference type="SAM" id="Phobius"/>
    </source>
</evidence>
<accession>A0A8C5MKE6</accession>
<keyword evidence="3 6" id="KW-1133">Transmembrane helix</keyword>
<sequence>GYIWLGFHSLHLLRLGQNHHGNAGIHGHQTKYVWVSYIPASLSSRGQYVIAMEVFAILSSSWALVICMFLPKCFIIIFRPKGINSEEKLQISRVLQGYTKRIEKSPHSPQTCRKLTAKPGECTRKSAKTSGLNRRKKRKNPQEPITRSSATGKSLHCRRME</sequence>
<evidence type="ECO:0000256" key="2">
    <source>
        <dbReference type="ARBA" id="ARBA00022692"/>
    </source>
</evidence>
<feature type="region of interest" description="Disordered" evidence="5">
    <location>
        <begin position="104"/>
        <end position="161"/>
    </location>
</feature>
<dbReference type="GO" id="GO:0005886">
    <property type="term" value="C:plasma membrane"/>
    <property type="evidence" value="ECO:0007669"/>
    <property type="project" value="TreeGrafter"/>
</dbReference>
<reference evidence="8" key="2">
    <citation type="submission" date="2025-09" db="UniProtKB">
        <authorList>
            <consortium name="Ensembl"/>
        </authorList>
    </citation>
    <scope>IDENTIFICATION</scope>
</reference>
<evidence type="ECO:0000256" key="3">
    <source>
        <dbReference type="ARBA" id="ARBA00022989"/>
    </source>
</evidence>
<dbReference type="AlphaFoldDB" id="A0A8C5MKE6"/>
<feature type="compositionally biased region" description="Polar residues" evidence="5">
    <location>
        <begin position="143"/>
        <end position="152"/>
    </location>
</feature>
<feature type="transmembrane region" description="Helical" evidence="6">
    <location>
        <begin position="48"/>
        <end position="71"/>
    </location>
</feature>
<dbReference type="OrthoDB" id="5984008at2759"/>
<dbReference type="Ensembl" id="ENSLLET00000016189.1">
    <property type="protein sequence ID" value="ENSLLEP00000015593.1"/>
    <property type="gene ID" value="ENSLLEG00000009901.1"/>
</dbReference>
<name>A0A8C5MKE6_9ANUR</name>
<dbReference type="Proteomes" id="UP000694569">
    <property type="component" value="Unplaced"/>
</dbReference>
<dbReference type="InterPro" id="IPR017978">
    <property type="entry name" value="GPCR_3_C"/>
</dbReference>
<keyword evidence="4 6" id="KW-0472">Membrane</keyword>
<evidence type="ECO:0000256" key="1">
    <source>
        <dbReference type="ARBA" id="ARBA00004141"/>
    </source>
</evidence>
<dbReference type="PANTHER" id="PTHR24061">
    <property type="entry name" value="CALCIUM-SENSING RECEPTOR-RELATED"/>
    <property type="match status" value="1"/>
</dbReference>
<proteinExistence type="predicted"/>
<dbReference type="PANTHER" id="PTHR24061:SF598">
    <property type="entry name" value="EXTRACELLULAR CALCIUM-SENSING RECEPTOR"/>
    <property type="match status" value="1"/>
</dbReference>
<protein>
    <recommendedName>
        <fullName evidence="7">G-protein coupled receptors family 3 profile domain-containing protein</fullName>
    </recommendedName>
</protein>
<keyword evidence="9" id="KW-1185">Reference proteome</keyword>
<reference evidence="8" key="1">
    <citation type="submission" date="2025-08" db="UniProtKB">
        <authorList>
            <consortium name="Ensembl"/>
        </authorList>
    </citation>
    <scope>IDENTIFICATION</scope>
</reference>
<feature type="domain" description="G-protein coupled receptors family 3 profile" evidence="7">
    <location>
        <begin position="33"/>
        <end position="81"/>
    </location>
</feature>